<reference evidence="4 5" key="1">
    <citation type="submission" date="2016-09" db="EMBL/GenBank/DDBJ databases">
        <title>Draft genome sequence for the type strain of Vulcanibacillus modesticaldus BR, a strictly anaerobic, moderately thermophilic, and nitrate-reducing bacterium from deep sea-hydrothermal vents of the Mid-Atlantic Ridge.</title>
        <authorList>
            <person name="Abin C.A."/>
            <person name="Hollibaugh J.T."/>
        </authorList>
    </citation>
    <scope>NUCLEOTIDE SEQUENCE [LARGE SCALE GENOMIC DNA]</scope>
    <source>
        <strain evidence="4 5">BR</strain>
    </source>
</reference>
<dbReference type="InterPro" id="IPR000873">
    <property type="entry name" value="AMP-dep_synth/lig_dom"/>
</dbReference>
<protein>
    <recommendedName>
        <fullName evidence="3">AMP-dependent synthetase/ligase domain-containing protein</fullName>
    </recommendedName>
</protein>
<keyword evidence="2" id="KW-0436">Ligase</keyword>
<name>A0A1D2YWE3_9BACI</name>
<dbReference type="Proteomes" id="UP000243739">
    <property type="component" value="Unassembled WGS sequence"/>
</dbReference>
<gene>
    <name evidence="4" type="ORF">BHF71_07090</name>
</gene>
<dbReference type="InterPro" id="IPR042099">
    <property type="entry name" value="ANL_N_sf"/>
</dbReference>
<dbReference type="STRING" id="337097.BHF71_07090"/>
<proteinExistence type="inferred from homology"/>
<evidence type="ECO:0000313" key="4">
    <source>
        <dbReference type="EMBL" id="OEF99955.1"/>
    </source>
</evidence>
<comment type="similarity">
    <text evidence="1">Belongs to the ATP-dependent AMP-binding enzyme family.</text>
</comment>
<keyword evidence="5" id="KW-1185">Reference proteome</keyword>
<sequence>MDAKAIIYHPQFADQVKELEITRYPLSIKEIDFLKSYPKEDLNLDILDKDTAEILLTSGTTGRPEGVMLSHQAVYQVAMMMSYEMQFKYGDRILQIMPLSHSAPLNLTLMGSVFSGATSYYPFLWRSNCLFIGIKNSRVQKL</sequence>
<evidence type="ECO:0000259" key="3">
    <source>
        <dbReference type="Pfam" id="PF00501"/>
    </source>
</evidence>
<dbReference type="PANTHER" id="PTHR43201">
    <property type="entry name" value="ACYL-COA SYNTHETASE"/>
    <property type="match status" value="1"/>
</dbReference>
<dbReference type="PANTHER" id="PTHR43201:SF5">
    <property type="entry name" value="MEDIUM-CHAIN ACYL-COA LIGASE ACSF2, MITOCHONDRIAL"/>
    <property type="match status" value="1"/>
</dbReference>
<dbReference type="EMBL" id="MIJF01000011">
    <property type="protein sequence ID" value="OEF99955.1"/>
    <property type="molecule type" value="Genomic_DNA"/>
</dbReference>
<evidence type="ECO:0000313" key="5">
    <source>
        <dbReference type="Proteomes" id="UP000243739"/>
    </source>
</evidence>
<comment type="caution">
    <text evidence="4">The sequence shown here is derived from an EMBL/GenBank/DDBJ whole genome shotgun (WGS) entry which is preliminary data.</text>
</comment>
<dbReference type="Gene3D" id="3.40.50.12780">
    <property type="entry name" value="N-terminal domain of ligase-like"/>
    <property type="match status" value="1"/>
</dbReference>
<evidence type="ECO:0000256" key="1">
    <source>
        <dbReference type="ARBA" id="ARBA00006432"/>
    </source>
</evidence>
<dbReference type="AlphaFoldDB" id="A0A1D2YWE3"/>
<accession>A0A1D2YWE3</accession>
<feature type="domain" description="AMP-dependent synthetase/ligase" evidence="3">
    <location>
        <begin position="46"/>
        <end position="122"/>
    </location>
</feature>
<dbReference type="SUPFAM" id="SSF56801">
    <property type="entry name" value="Acetyl-CoA synthetase-like"/>
    <property type="match status" value="1"/>
</dbReference>
<dbReference type="GO" id="GO:0031956">
    <property type="term" value="F:medium-chain fatty acid-CoA ligase activity"/>
    <property type="evidence" value="ECO:0007669"/>
    <property type="project" value="TreeGrafter"/>
</dbReference>
<dbReference type="Pfam" id="PF00501">
    <property type="entry name" value="AMP-binding"/>
    <property type="match status" value="1"/>
</dbReference>
<dbReference type="GO" id="GO:0006631">
    <property type="term" value="P:fatty acid metabolic process"/>
    <property type="evidence" value="ECO:0007669"/>
    <property type="project" value="TreeGrafter"/>
</dbReference>
<evidence type="ECO:0000256" key="2">
    <source>
        <dbReference type="ARBA" id="ARBA00022598"/>
    </source>
</evidence>
<organism evidence="4 5">
    <name type="scientific">Vulcanibacillus modesticaldus</name>
    <dbReference type="NCBI Taxonomy" id="337097"/>
    <lineage>
        <taxon>Bacteria</taxon>
        <taxon>Bacillati</taxon>
        <taxon>Bacillota</taxon>
        <taxon>Bacilli</taxon>
        <taxon>Bacillales</taxon>
        <taxon>Bacillaceae</taxon>
        <taxon>Vulcanibacillus</taxon>
    </lineage>
</organism>